<dbReference type="GO" id="GO:0008360">
    <property type="term" value="P:regulation of cell shape"/>
    <property type="evidence" value="ECO:0007669"/>
    <property type="project" value="UniProtKB-KW"/>
</dbReference>
<dbReference type="GO" id="GO:0009252">
    <property type="term" value="P:peptidoglycan biosynthetic process"/>
    <property type="evidence" value="ECO:0007669"/>
    <property type="project" value="UniProtKB-KW"/>
</dbReference>
<keyword evidence="6" id="KW-0961">Cell wall biogenesis/degradation</keyword>
<feature type="compositionally biased region" description="Basic and acidic residues" evidence="10">
    <location>
        <begin position="399"/>
        <end position="417"/>
    </location>
</feature>
<dbReference type="GO" id="GO:0071555">
    <property type="term" value="P:cell wall organization"/>
    <property type="evidence" value="ECO:0007669"/>
    <property type="project" value="UniProtKB-KW"/>
</dbReference>
<comment type="similarity">
    <text evidence="1 9">Belongs to the peptidase S11 family.</text>
</comment>
<feature type="compositionally biased region" description="Low complexity" evidence="10">
    <location>
        <begin position="352"/>
        <end position="371"/>
    </location>
</feature>
<evidence type="ECO:0000256" key="6">
    <source>
        <dbReference type="ARBA" id="ARBA00023316"/>
    </source>
</evidence>
<keyword evidence="5" id="KW-0573">Peptidoglycan synthesis</keyword>
<evidence type="ECO:0000256" key="8">
    <source>
        <dbReference type="PIRSR" id="PIRSR618044-2"/>
    </source>
</evidence>
<organism evidence="13 14">
    <name type="scientific">Methylopila turkensis</name>
    <dbReference type="NCBI Taxonomy" id="1437816"/>
    <lineage>
        <taxon>Bacteria</taxon>
        <taxon>Pseudomonadati</taxon>
        <taxon>Pseudomonadota</taxon>
        <taxon>Alphaproteobacteria</taxon>
        <taxon>Hyphomicrobiales</taxon>
        <taxon>Methylopilaceae</taxon>
        <taxon>Methylopila</taxon>
    </lineage>
</organism>
<dbReference type="PANTHER" id="PTHR21581:SF6">
    <property type="entry name" value="TRAFFICKING PROTEIN PARTICLE COMPLEX SUBUNIT 12"/>
    <property type="match status" value="1"/>
</dbReference>
<sequence length="454" mass="47490">MLHSIRRRALVCFAAVLSIAAAPAFAKPLLVADIATGQVLEAQDATTPWYPASLTKLMTTFVVLQAIKNGRLSASTPLVYTARAQAEPPSKMGFQVGQTVTVDDALKMLMVQSANDIAFLLAEGVSGSVEAFVAEMNRTAVQIGMTNTNFVNPNGLPVRPGPDLQRTTARDMAVLATALYRNFPDRGDLFSLDAIQIGGRVMRNHNGLIGRYPGADGMKTGYVCSSGFNVVATASRGGRRLVTVVLGSPTPLERSETAIDAFERGFAARSAVGTLATLPTIAPAFPIDLREEMCGKSTAKFRAARKYDPNGHPWRPILMSKTQVNPVMVYATPAPNAPATAAKPSGVDEDAPTAYAPNAAASSSVVPGAAVKPGSAKVKSLKADKPAKKPAAKSTKATKAAEAEKKGRVKIELDPKTPPRKTLGAGPTAASNGPTPTPGSVYRNAQPPAGKSAF</sequence>
<dbReference type="EMBL" id="BSFL01000001">
    <property type="protein sequence ID" value="GLK78848.1"/>
    <property type="molecule type" value="Genomic_DNA"/>
</dbReference>
<dbReference type="Proteomes" id="UP001143309">
    <property type="component" value="Unassembled WGS sequence"/>
</dbReference>
<keyword evidence="4" id="KW-0133">Cell shape</keyword>
<protein>
    <recommendedName>
        <fullName evidence="12">Peptidase S11 D-alanyl-D-alanine carboxypeptidase A N-terminal domain-containing protein</fullName>
    </recommendedName>
</protein>
<dbReference type="SUPFAM" id="SSF56601">
    <property type="entry name" value="beta-lactamase/transpeptidase-like"/>
    <property type="match status" value="1"/>
</dbReference>
<keyword evidence="3" id="KW-0378">Hydrolase</keyword>
<evidence type="ECO:0000256" key="1">
    <source>
        <dbReference type="ARBA" id="ARBA00007164"/>
    </source>
</evidence>
<evidence type="ECO:0000256" key="5">
    <source>
        <dbReference type="ARBA" id="ARBA00022984"/>
    </source>
</evidence>
<evidence type="ECO:0000256" key="2">
    <source>
        <dbReference type="ARBA" id="ARBA00022729"/>
    </source>
</evidence>
<feature type="active site" description="Acyl-ester intermediate" evidence="7">
    <location>
        <position position="53"/>
    </location>
</feature>
<dbReference type="Gene3D" id="3.40.710.10">
    <property type="entry name" value="DD-peptidase/beta-lactamase superfamily"/>
    <property type="match status" value="1"/>
</dbReference>
<dbReference type="InterPro" id="IPR001967">
    <property type="entry name" value="Peptidase_S11_N"/>
</dbReference>
<dbReference type="PRINTS" id="PR00725">
    <property type="entry name" value="DADACBPTASE1"/>
</dbReference>
<dbReference type="PANTHER" id="PTHR21581">
    <property type="entry name" value="D-ALANYL-D-ALANINE CARBOXYPEPTIDASE"/>
    <property type="match status" value="1"/>
</dbReference>
<evidence type="ECO:0000256" key="10">
    <source>
        <dbReference type="SAM" id="MobiDB-lite"/>
    </source>
</evidence>
<evidence type="ECO:0000313" key="14">
    <source>
        <dbReference type="Proteomes" id="UP001143309"/>
    </source>
</evidence>
<proteinExistence type="inferred from homology"/>
<keyword evidence="14" id="KW-1185">Reference proteome</keyword>
<gene>
    <name evidence="13" type="ORF">GCM10008174_05890</name>
</gene>
<reference evidence="13" key="1">
    <citation type="journal article" date="2014" name="Int. J. Syst. Evol. Microbiol.">
        <title>Complete genome sequence of Corynebacterium casei LMG S-19264T (=DSM 44701T), isolated from a smear-ripened cheese.</title>
        <authorList>
            <consortium name="US DOE Joint Genome Institute (JGI-PGF)"/>
            <person name="Walter F."/>
            <person name="Albersmeier A."/>
            <person name="Kalinowski J."/>
            <person name="Ruckert C."/>
        </authorList>
    </citation>
    <scope>NUCLEOTIDE SEQUENCE</scope>
    <source>
        <strain evidence="13">VKM B-2748</strain>
    </source>
</reference>
<evidence type="ECO:0000256" key="3">
    <source>
        <dbReference type="ARBA" id="ARBA00022801"/>
    </source>
</evidence>
<keyword evidence="2 11" id="KW-0732">Signal</keyword>
<dbReference type="GO" id="GO:0006508">
    <property type="term" value="P:proteolysis"/>
    <property type="evidence" value="ECO:0007669"/>
    <property type="project" value="InterPro"/>
</dbReference>
<evidence type="ECO:0000259" key="12">
    <source>
        <dbReference type="Pfam" id="PF00768"/>
    </source>
</evidence>
<evidence type="ECO:0000256" key="11">
    <source>
        <dbReference type="SAM" id="SignalP"/>
    </source>
</evidence>
<evidence type="ECO:0000256" key="4">
    <source>
        <dbReference type="ARBA" id="ARBA00022960"/>
    </source>
</evidence>
<dbReference type="InterPro" id="IPR012338">
    <property type="entry name" value="Beta-lactam/transpept-like"/>
</dbReference>
<feature type="region of interest" description="Disordered" evidence="10">
    <location>
        <begin position="337"/>
        <end position="454"/>
    </location>
</feature>
<evidence type="ECO:0000256" key="7">
    <source>
        <dbReference type="PIRSR" id="PIRSR618044-1"/>
    </source>
</evidence>
<reference evidence="13" key="2">
    <citation type="submission" date="2023-01" db="EMBL/GenBank/DDBJ databases">
        <authorList>
            <person name="Sun Q."/>
            <person name="Evtushenko L."/>
        </authorList>
    </citation>
    <scope>NUCLEOTIDE SEQUENCE</scope>
    <source>
        <strain evidence="13">VKM B-2748</strain>
    </source>
</reference>
<dbReference type="RefSeq" id="WP_271199348.1">
    <property type="nucleotide sequence ID" value="NZ_BSFL01000001.1"/>
</dbReference>
<feature type="chain" id="PRO_5040759858" description="Peptidase S11 D-alanyl-D-alanine carboxypeptidase A N-terminal domain-containing protein" evidence="11">
    <location>
        <begin position="27"/>
        <end position="454"/>
    </location>
</feature>
<dbReference type="InterPro" id="IPR018044">
    <property type="entry name" value="Peptidase_S11"/>
</dbReference>
<feature type="active site" evidence="7">
    <location>
        <position position="113"/>
    </location>
</feature>
<feature type="active site" description="Proton acceptor" evidence="7">
    <location>
        <position position="56"/>
    </location>
</feature>
<feature type="binding site" evidence="8">
    <location>
        <position position="219"/>
    </location>
    <ligand>
        <name>substrate</name>
    </ligand>
</feature>
<name>A0A9W6JNS2_9HYPH</name>
<comment type="caution">
    <text evidence="13">The sequence shown here is derived from an EMBL/GenBank/DDBJ whole genome shotgun (WGS) entry which is preliminary data.</text>
</comment>
<dbReference type="Pfam" id="PF00768">
    <property type="entry name" value="Peptidase_S11"/>
    <property type="match status" value="1"/>
</dbReference>
<feature type="signal peptide" evidence="11">
    <location>
        <begin position="1"/>
        <end position="26"/>
    </location>
</feature>
<feature type="domain" description="Peptidase S11 D-alanyl-D-alanine carboxypeptidase A N-terminal" evidence="12">
    <location>
        <begin position="26"/>
        <end position="249"/>
    </location>
</feature>
<dbReference type="AlphaFoldDB" id="A0A9W6JNS2"/>
<dbReference type="GO" id="GO:0009002">
    <property type="term" value="F:serine-type D-Ala-D-Ala carboxypeptidase activity"/>
    <property type="evidence" value="ECO:0007669"/>
    <property type="project" value="InterPro"/>
</dbReference>
<evidence type="ECO:0000256" key="9">
    <source>
        <dbReference type="RuleBase" id="RU004016"/>
    </source>
</evidence>
<evidence type="ECO:0000313" key="13">
    <source>
        <dbReference type="EMBL" id="GLK78848.1"/>
    </source>
</evidence>
<accession>A0A9W6JNS2</accession>